<name>A0A1G6WHX7_9PSEU</name>
<evidence type="ECO:0000313" key="3">
    <source>
        <dbReference type="EMBL" id="SDD65421.1"/>
    </source>
</evidence>
<keyword evidence="2" id="KW-0812">Transmembrane</keyword>
<feature type="compositionally biased region" description="Pro residues" evidence="1">
    <location>
        <begin position="28"/>
        <end position="40"/>
    </location>
</feature>
<feature type="transmembrane region" description="Helical" evidence="2">
    <location>
        <begin position="167"/>
        <end position="186"/>
    </location>
</feature>
<feature type="transmembrane region" description="Helical" evidence="2">
    <location>
        <begin position="233"/>
        <end position="250"/>
    </location>
</feature>
<keyword evidence="2" id="KW-1133">Transmembrane helix</keyword>
<organism evidence="3 4">
    <name type="scientific">Actinokineospora iranica</name>
    <dbReference type="NCBI Taxonomy" id="1271860"/>
    <lineage>
        <taxon>Bacteria</taxon>
        <taxon>Bacillati</taxon>
        <taxon>Actinomycetota</taxon>
        <taxon>Actinomycetes</taxon>
        <taxon>Pseudonocardiales</taxon>
        <taxon>Pseudonocardiaceae</taxon>
        <taxon>Actinokineospora</taxon>
    </lineage>
</organism>
<sequence>MGREKHNPWRQAALQRRNGYRASVATPPHDPYGDQPPRPAYDPYSQPARPPARGHQPYGQPQYRQPEYRQPSREPVTPQRFPRHVPGLGLVLATVGSLIQLLSLTVLPWAARAASDDVSLPTLWKSLTDGDSQGFGDWYVVLFSYPLIALGVVLAFAAVLESVAMKVVWGGLMLLGLGYLVLRYGLGPLTGLFGSPEPMSFTTAEIILAAGALIAVVLVALALKLAVSTFRRVAGVILLALSGIHLTAVMDLVDATAFSDLSIGAFTPSVGYLLTGAAALIGPRRLIPGH</sequence>
<feature type="transmembrane region" description="Helical" evidence="2">
    <location>
        <begin position="206"/>
        <end position="226"/>
    </location>
</feature>
<evidence type="ECO:0000256" key="1">
    <source>
        <dbReference type="SAM" id="MobiDB-lite"/>
    </source>
</evidence>
<feature type="transmembrane region" description="Helical" evidence="2">
    <location>
        <begin position="88"/>
        <end position="111"/>
    </location>
</feature>
<evidence type="ECO:0000313" key="4">
    <source>
        <dbReference type="Proteomes" id="UP000199501"/>
    </source>
</evidence>
<accession>A0A1G6WHX7</accession>
<reference evidence="4" key="1">
    <citation type="submission" date="2016-10" db="EMBL/GenBank/DDBJ databases">
        <authorList>
            <person name="Varghese N."/>
            <person name="Submissions S."/>
        </authorList>
    </citation>
    <scope>NUCLEOTIDE SEQUENCE [LARGE SCALE GENOMIC DNA]</scope>
    <source>
        <strain evidence="4">IBRC-M 10403</strain>
    </source>
</reference>
<feature type="transmembrane region" description="Helical" evidence="2">
    <location>
        <begin position="138"/>
        <end position="160"/>
    </location>
</feature>
<keyword evidence="4" id="KW-1185">Reference proteome</keyword>
<feature type="region of interest" description="Disordered" evidence="1">
    <location>
        <begin position="1"/>
        <end position="81"/>
    </location>
</feature>
<keyword evidence="2" id="KW-0472">Membrane</keyword>
<feature type="transmembrane region" description="Helical" evidence="2">
    <location>
        <begin position="262"/>
        <end position="282"/>
    </location>
</feature>
<evidence type="ECO:0000256" key="2">
    <source>
        <dbReference type="SAM" id="Phobius"/>
    </source>
</evidence>
<feature type="compositionally biased region" description="Low complexity" evidence="1">
    <location>
        <begin position="56"/>
        <end position="65"/>
    </location>
</feature>
<dbReference type="AlphaFoldDB" id="A0A1G6WHX7"/>
<proteinExistence type="predicted"/>
<protein>
    <submittedName>
        <fullName evidence="3">Uncharacterized protein</fullName>
    </submittedName>
</protein>
<gene>
    <name evidence="3" type="ORF">SAMN05216174_11514</name>
</gene>
<dbReference type="EMBL" id="FMZZ01000015">
    <property type="protein sequence ID" value="SDD65421.1"/>
    <property type="molecule type" value="Genomic_DNA"/>
</dbReference>
<dbReference type="Proteomes" id="UP000199501">
    <property type="component" value="Unassembled WGS sequence"/>
</dbReference>